<proteinExistence type="predicted"/>
<dbReference type="Pfam" id="PF02298">
    <property type="entry name" value="Cu_bind_like"/>
    <property type="match status" value="1"/>
</dbReference>
<dbReference type="Proteomes" id="UP001222027">
    <property type="component" value="Unassembled WGS sequence"/>
</dbReference>
<dbReference type="Gene3D" id="2.60.40.420">
    <property type="entry name" value="Cupredoxins - blue copper proteins"/>
    <property type="match status" value="1"/>
</dbReference>
<dbReference type="PROSITE" id="PS51485">
    <property type="entry name" value="PHYTOCYANIN"/>
    <property type="match status" value="1"/>
</dbReference>
<dbReference type="PANTHER" id="PTHR33021:SF499">
    <property type="entry name" value="OS12G0150500 PROTEIN"/>
    <property type="match status" value="1"/>
</dbReference>
<keyword evidence="5" id="KW-1185">Reference proteome</keyword>
<dbReference type="GO" id="GO:0005886">
    <property type="term" value="C:plasma membrane"/>
    <property type="evidence" value="ECO:0007669"/>
    <property type="project" value="TreeGrafter"/>
</dbReference>
<comment type="caution">
    <text evidence="3">The sequence shown here is derived from an EMBL/GenBank/DDBJ whole genome shotgun (WGS) entry which is preliminary data.</text>
</comment>
<sequence length="164" mass="16952">MAAMLRIVLAMTTVAAISAVAMGANYDVGGPAGSWDLATNYTQWVSGKAFRVGDTLTFKYASSHDVLEVSSTAYSSCTTSNPISTKTGGNTVVTLNGTGSRLRPSAVCAPNVAADTERRLPAGEGCSRARFGNRHADACSPVRDDAIPSRSSVVALCLSSVDSQ</sequence>
<evidence type="ECO:0000256" key="1">
    <source>
        <dbReference type="SAM" id="SignalP"/>
    </source>
</evidence>
<feature type="chain" id="PRO_5044716627" description="Phytocyanin domain-containing protein" evidence="1">
    <location>
        <begin position="24"/>
        <end position="164"/>
    </location>
</feature>
<dbReference type="PANTHER" id="PTHR33021">
    <property type="entry name" value="BLUE COPPER PROTEIN"/>
    <property type="match status" value="1"/>
</dbReference>
<evidence type="ECO:0000259" key="2">
    <source>
        <dbReference type="PROSITE" id="PS51485"/>
    </source>
</evidence>
<evidence type="ECO:0000313" key="4">
    <source>
        <dbReference type="EMBL" id="KAJ8477059.1"/>
    </source>
</evidence>
<keyword evidence="1" id="KW-0732">Signal</keyword>
<dbReference type="EMBL" id="JAQQAF010000006">
    <property type="protein sequence ID" value="KAJ8477057.1"/>
    <property type="molecule type" value="Genomic_DNA"/>
</dbReference>
<evidence type="ECO:0000313" key="5">
    <source>
        <dbReference type="Proteomes" id="UP001222027"/>
    </source>
</evidence>
<dbReference type="GO" id="GO:0009055">
    <property type="term" value="F:electron transfer activity"/>
    <property type="evidence" value="ECO:0007669"/>
    <property type="project" value="InterPro"/>
</dbReference>
<gene>
    <name evidence="3" type="ORF">OPV22_020784</name>
    <name evidence="4" type="ORF">OPV22_020786</name>
</gene>
<organism evidence="3 5">
    <name type="scientific">Ensete ventricosum</name>
    <name type="common">Abyssinian banana</name>
    <name type="synonym">Musa ensete</name>
    <dbReference type="NCBI Taxonomy" id="4639"/>
    <lineage>
        <taxon>Eukaryota</taxon>
        <taxon>Viridiplantae</taxon>
        <taxon>Streptophyta</taxon>
        <taxon>Embryophyta</taxon>
        <taxon>Tracheophyta</taxon>
        <taxon>Spermatophyta</taxon>
        <taxon>Magnoliopsida</taxon>
        <taxon>Liliopsida</taxon>
        <taxon>Zingiberales</taxon>
        <taxon>Musaceae</taxon>
        <taxon>Ensete</taxon>
    </lineage>
</organism>
<name>A0AAV8QFN5_ENSVE</name>
<dbReference type="InterPro" id="IPR003245">
    <property type="entry name" value="Phytocyanin_dom"/>
</dbReference>
<evidence type="ECO:0000313" key="3">
    <source>
        <dbReference type="EMBL" id="KAJ8477057.1"/>
    </source>
</evidence>
<reference evidence="3 5" key="1">
    <citation type="submission" date="2022-12" db="EMBL/GenBank/DDBJ databases">
        <title>Chromosome-scale assembly of the Ensete ventricosum genome.</title>
        <authorList>
            <person name="Dussert Y."/>
            <person name="Stocks J."/>
            <person name="Wendawek A."/>
            <person name="Woldeyes F."/>
            <person name="Nichols R.A."/>
            <person name="Borrell J.S."/>
        </authorList>
    </citation>
    <scope>NUCLEOTIDE SEQUENCE [LARGE SCALE GENOMIC DNA]</scope>
    <source>
        <strain evidence="5">cv. Maze</strain>
        <strain evidence="3">MazeRef_0001</strain>
        <tissue evidence="3">Seeds</tissue>
    </source>
</reference>
<feature type="domain" description="Phytocyanin" evidence="2">
    <location>
        <begin position="24"/>
        <end position="125"/>
    </location>
</feature>
<dbReference type="SUPFAM" id="SSF49503">
    <property type="entry name" value="Cupredoxins"/>
    <property type="match status" value="1"/>
</dbReference>
<dbReference type="EMBL" id="JAQQAF010000006">
    <property type="protein sequence ID" value="KAJ8477059.1"/>
    <property type="molecule type" value="Genomic_DNA"/>
</dbReference>
<accession>A0AAV8QFN5</accession>
<protein>
    <recommendedName>
        <fullName evidence="2">Phytocyanin domain-containing protein</fullName>
    </recommendedName>
</protein>
<feature type="signal peptide" evidence="1">
    <location>
        <begin position="1"/>
        <end position="23"/>
    </location>
</feature>
<dbReference type="AlphaFoldDB" id="A0AAV8QFN5"/>
<dbReference type="CDD" id="cd04216">
    <property type="entry name" value="Phytocyanin"/>
    <property type="match status" value="1"/>
</dbReference>
<dbReference type="InterPro" id="IPR039391">
    <property type="entry name" value="Phytocyanin-like"/>
</dbReference>
<dbReference type="InterPro" id="IPR008972">
    <property type="entry name" value="Cupredoxin"/>
</dbReference>